<dbReference type="PANTHER" id="PTHR43179">
    <property type="entry name" value="RHAMNOSYLTRANSFERASE WBBL"/>
    <property type="match status" value="1"/>
</dbReference>
<dbReference type="Proteomes" id="UP001157161">
    <property type="component" value="Unassembled WGS sequence"/>
</dbReference>
<reference evidence="6" key="2">
    <citation type="submission" date="2023-02" db="EMBL/GenBank/DDBJ databases">
        <authorList>
            <person name="Sun Q."/>
            <person name="Mori K."/>
        </authorList>
    </citation>
    <scope>NUCLEOTIDE SEQUENCE</scope>
    <source>
        <strain evidence="6">NBRC 112290</strain>
    </source>
</reference>
<sequence>MKSWCTPPAAGRREDGRAFAGTVRGVSDRTDPGAQVCAVVVAWNRRDLLVEVLDALRGQTLRPTRVVVVDNASDDDSAQVAASYPEVDLVRLTRNTGGAGGFAAGLAHALAGASGESDWVWLMDDDTVPTATALAELVRVAQAAGADVAGSRVIWTDGREHPMNTPRENPFATAERRRAARAAGGLDVRSTSFVSMLARTAVVRRHGLPVADYFIWNDDFEYSTRLIRGGTGVHVPSSVVVHKTKALGATDVDPGARFFHEVRNKVWLFTRSRSLAPREKLVYGASTLRRWVRTVARSGSRGLLVRCLLRGLRDGVLTRPRRTAVVLEDLGETTALVARAEAARG</sequence>
<dbReference type="GO" id="GO:0016757">
    <property type="term" value="F:glycosyltransferase activity"/>
    <property type="evidence" value="ECO:0007669"/>
    <property type="project" value="UniProtKB-KW"/>
</dbReference>
<evidence type="ECO:0000256" key="1">
    <source>
        <dbReference type="ARBA" id="ARBA00004776"/>
    </source>
</evidence>
<accession>A0AA37UK96</accession>
<evidence type="ECO:0000256" key="2">
    <source>
        <dbReference type="ARBA" id="ARBA00006739"/>
    </source>
</evidence>
<dbReference type="Pfam" id="PF00535">
    <property type="entry name" value="Glycos_transf_2"/>
    <property type="match status" value="1"/>
</dbReference>
<keyword evidence="3" id="KW-0328">Glycosyltransferase</keyword>
<evidence type="ECO:0000256" key="4">
    <source>
        <dbReference type="ARBA" id="ARBA00022679"/>
    </source>
</evidence>
<comment type="similarity">
    <text evidence="2">Belongs to the glycosyltransferase 2 family.</text>
</comment>
<dbReference type="EMBL" id="BSUM01000001">
    <property type="protein sequence ID" value="GMA30610.1"/>
    <property type="molecule type" value="Genomic_DNA"/>
</dbReference>
<evidence type="ECO:0000313" key="6">
    <source>
        <dbReference type="EMBL" id="GMA30610.1"/>
    </source>
</evidence>
<dbReference type="SUPFAM" id="SSF53448">
    <property type="entry name" value="Nucleotide-diphospho-sugar transferases"/>
    <property type="match status" value="1"/>
</dbReference>
<keyword evidence="4 6" id="KW-0808">Transferase</keyword>
<dbReference type="InterPro" id="IPR029044">
    <property type="entry name" value="Nucleotide-diphossugar_trans"/>
</dbReference>
<protein>
    <submittedName>
        <fullName evidence="6">Glycosyl transferase</fullName>
    </submittedName>
</protein>
<name>A0AA37UK96_9MICO</name>
<organism evidence="6 7">
    <name type="scientific">Litorihabitans aurantiacus</name>
    <dbReference type="NCBI Taxonomy" id="1930061"/>
    <lineage>
        <taxon>Bacteria</taxon>
        <taxon>Bacillati</taxon>
        <taxon>Actinomycetota</taxon>
        <taxon>Actinomycetes</taxon>
        <taxon>Micrococcales</taxon>
        <taxon>Beutenbergiaceae</taxon>
        <taxon>Litorihabitans</taxon>
    </lineage>
</organism>
<evidence type="ECO:0000313" key="7">
    <source>
        <dbReference type="Proteomes" id="UP001157161"/>
    </source>
</evidence>
<proteinExistence type="inferred from homology"/>
<dbReference type="PANTHER" id="PTHR43179:SF12">
    <property type="entry name" value="GALACTOFURANOSYLTRANSFERASE GLFT2"/>
    <property type="match status" value="1"/>
</dbReference>
<dbReference type="Gene3D" id="3.90.550.10">
    <property type="entry name" value="Spore Coat Polysaccharide Biosynthesis Protein SpsA, Chain A"/>
    <property type="match status" value="1"/>
</dbReference>
<dbReference type="AlphaFoldDB" id="A0AA37UK96"/>
<evidence type="ECO:0000259" key="5">
    <source>
        <dbReference type="Pfam" id="PF00535"/>
    </source>
</evidence>
<keyword evidence="7" id="KW-1185">Reference proteome</keyword>
<reference evidence="6" key="1">
    <citation type="journal article" date="2014" name="Int. J. Syst. Evol. Microbiol.">
        <title>Complete genome sequence of Corynebacterium casei LMG S-19264T (=DSM 44701T), isolated from a smear-ripened cheese.</title>
        <authorList>
            <consortium name="US DOE Joint Genome Institute (JGI-PGF)"/>
            <person name="Walter F."/>
            <person name="Albersmeier A."/>
            <person name="Kalinowski J."/>
            <person name="Ruckert C."/>
        </authorList>
    </citation>
    <scope>NUCLEOTIDE SEQUENCE</scope>
    <source>
        <strain evidence="6">NBRC 112290</strain>
    </source>
</reference>
<comment type="caution">
    <text evidence="6">The sequence shown here is derived from an EMBL/GenBank/DDBJ whole genome shotgun (WGS) entry which is preliminary data.</text>
</comment>
<gene>
    <name evidence="6" type="ORF">GCM10025875_06020</name>
</gene>
<evidence type="ECO:0000256" key="3">
    <source>
        <dbReference type="ARBA" id="ARBA00022676"/>
    </source>
</evidence>
<comment type="pathway">
    <text evidence="1">Cell wall biogenesis; cell wall polysaccharide biosynthesis.</text>
</comment>
<feature type="domain" description="Glycosyltransferase 2-like" evidence="5">
    <location>
        <begin position="38"/>
        <end position="169"/>
    </location>
</feature>
<dbReference type="InterPro" id="IPR001173">
    <property type="entry name" value="Glyco_trans_2-like"/>
</dbReference>